<dbReference type="GO" id="GO:0005886">
    <property type="term" value="C:plasma membrane"/>
    <property type="evidence" value="ECO:0007669"/>
    <property type="project" value="UniProtKB-SubCell"/>
</dbReference>
<reference evidence="10" key="1">
    <citation type="submission" date="2021-08" db="EMBL/GenBank/DDBJ databases">
        <title>WGS assembly of Ceratopteris richardii.</title>
        <authorList>
            <person name="Marchant D.B."/>
            <person name="Chen G."/>
            <person name="Jenkins J."/>
            <person name="Shu S."/>
            <person name="Leebens-Mack J."/>
            <person name="Grimwood J."/>
            <person name="Schmutz J."/>
            <person name="Soltis P."/>
            <person name="Soltis D."/>
            <person name="Chen Z.-H."/>
        </authorList>
    </citation>
    <scope>NUCLEOTIDE SEQUENCE</scope>
    <source>
        <strain evidence="10">Whitten #5841</strain>
        <tissue evidence="10">Leaf</tissue>
    </source>
</reference>
<dbReference type="GO" id="GO:0009834">
    <property type="term" value="P:plant-type secondary cell wall biogenesis"/>
    <property type="evidence" value="ECO:0007669"/>
    <property type="project" value="TreeGrafter"/>
</dbReference>
<evidence type="ECO:0000256" key="2">
    <source>
        <dbReference type="ARBA" id="ARBA00022475"/>
    </source>
</evidence>
<name>A0A8T2Q162_CERRI</name>
<dbReference type="OMA" id="FHAQPPV"/>
<keyword evidence="2" id="KW-1003">Cell membrane</keyword>
<feature type="region of interest" description="Disordered" evidence="7">
    <location>
        <begin position="45"/>
        <end position="68"/>
    </location>
</feature>
<dbReference type="PANTHER" id="PTHR32077">
    <property type="entry name" value="FASCICLIN-LIKE ARABINOGALACTAN PROTEIN"/>
    <property type="match status" value="1"/>
</dbReference>
<sequence>MDHETATVVLGNTRSIAVLHRSIHAILLWIYVATIAAMASGVHAQQPAAPPPVQAPPPPQLPPAPAPTPPYVNVTQVLAQAGDYSVFVGMMMETKSDEVFQRNANATQTGIAIFAPTDEAFQDKSTSRLLRGLTVQQKTSLVEYHALNSWVSLGDLQLANQNQTTTVATYNNGGGRYQLNLTANHGNVQIISGWTTANLTSTLYSQKPVSIFGINEVLLPDDIFGLPSPAPAPSPLSGAPVPSPSVALPPSASGPTSIGNTNSSPFSAIPSLSPLMIFLVIFKMIAHMHL</sequence>
<proteinExistence type="predicted"/>
<dbReference type="InterPro" id="IPR000782">
    <property type="entry name" value="FAS1_domain"/>
</dbReference>
<feature type="compositionally biased region" description="Pro residues" evidence="7">
    <location>
        <begin position="48"/>
        <end position="68"/>
    </location>
</feature>
<comment type="function">
    <text evidence="6">May be a cell surface adhesion protein.</text>
</comment>
<feature type="compositionally biased region" description="Low complexity" evidence="7">
    <location>
        <begin position="235"/>
        <end position="255"/>
    </location>
</feature>
<dbReference type="PANTHER" id="PTHR32077:SF86">
    <property type="entry name" value="FAS1 DOMAIN-CONTAINING PROTEIN SELMODRAFT_448915"/>
    <property type="match status" value="1"/>
</dbReference>
<organism evidence="10 11">
    <name type="scientific">Ceratopteris richardii</name>
    <name type="common">Triangle waterfern</name>
    <dbReference type="NCBI Taxonomy" id="49495"/>
    <lineage>
        <taxon>Eukaryota</taxon>
        <taxon>Viridiplantae</taxon>
        <taxon>Streptophyta</taxon>
        <taxon>Embryophyta</taxon>
        <taxon>Tracheophyta</taxon>
        <taxon>Polypodiopsida</taxon>
        <taxon>Polypodiidae</taxon>
        <taxon>Polypodiales</taxon>
        <taxon>Pteridineae</taxon>
        <taxon>Pteridaceae</taxon>
        <taxon>Parkerioideae</taxon>
        <taxon>Ceratopteris</taxon>
    </lineage>
</organism>
<feature type="region of interest" description="Disordered" evidence="7">
    <location>
        <begin position="234"/>
        <end position="259"/>
    </location>
</feature>
<dbReference type="Proteomes" id="UP000825935">
    <property type="component" value="Chromosome 39"/>
</dbReference>
<keyword evidence="3" id="KW-0449">Lipoprotein</keyword>
<dbReference type="OrthoDB" id="286301at2759"/>
<dbReference type="Gene3D" id="2.30.180.10">
    <property type="entry name" value="FAS1 domain"/>
    <property type="match status" value="1"/>
</dbReference>
<dbReference type="EMBL" id="CM035444">
    <property type="protein sequence ID" value="KAH7277191.1"/>
    <property type="molecule type" value="Genomic_DNA"/>
</dbReference>
<dbReference type="InterPro" id="IPR036378">
    <property type="entry name" value="FAS1_dom_sf"/>
</dbReference>
<keyword evidence="11" id="KW-1185">Reference proteome</keyword>
<dbReference type="Pfam" id="PF02469">
    <property type="entry name" value="Fasciclin"/>
    <property type="match status" value="1"/>
</dbReference>
<dbReference type="InterPro" id="IPR045003">
    <property type="entry name" value="FLA_A"/>
</dbReference>
<evidence type="ECO:0000256" key="4">
    <source>
        <dbReference type="ARBA" id="ARBA00022729"/>
    </source>
</evidence>
<evidence type="ECO:0000259" key="9">
    <source>
        <dbReference type="PROSITE" id="PS50213"/>
    </source>
</evidence>
<accession>A0A8T2Q162</accession>
<comment type="subcellular location">
    <subcellularLocation>
        <location evidence="1">Cell membrane</location>
        <topology evidence="1">Lipid-anchor</topology>
        <topology evidence="1">GPI-anchor</topology>
    </subcellularLocation>
</comment>
<comment type="caution">
    <text evidence="10">The sequence shown here is derived from an EMBL/GenBank/DDBJ whole genome shotgun (WGS) entry which is preliminary data.</text>
</comment>
<keyword evidence="8" id="KW-1133">Transmembrane helix</keyword>
<evidence type="ECO:0000256" key="3">
    <source>
        <dbReference type="ARBA" id="ARBA00022622"/>
    </source>
</evidence>
<dbReference type="SMART" id="SM00554">
    <property type="entry name" value="FAS1"/>
    <property type="match status" value="1"/>
</dbReference>
<evidence type="ECO:0000256" key="5">
    <source>
        <dbReference type="ARBA" id="ARBA00023136"/>
    </source>
</evidence>
<keyword evidence="5 8" id="KW-0472">Membrane</keyword>
<evidence type="ECO:0000313" key="11">
    <source>
        <dbReference type="Proteomes" id="UP000825935"/>
    </source>
</evidence>
<keyword evidence="3" id="KW-0325">Glycoprotein</keyword>
<protein>
    <recommendedName>
        <fullName evidence="9">FAS1 domain-containing protein</fullName>
    </recommendedName>
</protein>
<evidence type="ECO:0000256" key="7">
    <source>
        <dbReference type="SAM" id="MobiDB-lite"/>
    </source>
</evidence>
<evidence type="ECO:0000256" key="8">
    <source>
        <dbReference type="SAM" id="Phobius"/>
    </source>
</evidence>
<evidence type="ECO:0000313" key="10">
    <source>
        <dbReference type="EMBL" id="KAH7277191.1"/>
    </source>
</evidence>
<dbReference type="AlphaFoldDB" id="A0A8T2Q162"/>
<keyword evidence="3" id="KW-0336">GPI-anchor</keyword>
<dbReference type="SUPFAM" id="SSF82153">
    <property type="entry name" value="FAS1 domain"/>
    <property type="match status" value="1"/>
</dbReference>
<feature type="transmembrane region" description="Helical" evidence="8">
    <location>
        <begin position="23"/>
        <end position="44"/>
    </location>
</feature>
<dbReference type="PROSITE" id="PS50213">
    <property type="entry name" value="FAS1"/>
    <property type="match status" value="1"/>
</dbReference>
<evidence type="ECO:0000256" key="1">
    <source>
        <dbReference type="ARBA" id="ARBA00004609"/>
    </source>
</evidence>
<dbReference type="GO" id="GO:0098552">
    <property type="term" value="C:side of membrane"/>
    <property type="evidence" value="ECO:0007669"/>
    <property type="project" value="UniProtKB-KW"/>
</dbReference>
<evidence type="ECO:0000256" key="6">
    <source>
        <dbReference type="ARBA" id="ARBA00024686"/>
    </source>
</evidence>
<feature type="domain" description="FAS1" evidence="9">
    <location>
        <begin position="71"/>
        <end position="218"/>
    </location>
</feature>
<keyword evidence="4" id="KW-0732">Signal</keyword>
<keyword evidence="8" id="KW-0812">Transmembrane</keyword>
<gene>
    <name evidence="10" type="ORF">KP509_39G038300</name>
</gene>